<feature type="region of interest" description="Disordered" evidence="6">
    <location>
        <begin position="359"/>
        <end position="413"/>
    </location>
</feature>
<reference evidence="8 9" key="1">
    <citation type="journal article" date="2021" name="Elife">
        <title>Chloroplast acquisition without the gene transfer in kleptoplastic sea slugs, Plakobranchus ocellatus.</title>
        <authorList>
            <person name="Maeda T."/>
            <person name="Takahashi S."/>
            <person name="Yoshida T."/>
            <person name="Shimamura S."/>
            <person name="Takaki Y."/>
            <person name="Nagai Y."/>
            <person name="Toyoda A."/>
            <person name="Suzuki Y."/>
            <person name="Arimoto A."/>
            <person name="Ishii H."/>
            <person name="Satoh N."/>
            <person name="Nishiyama T."/>
            <person name="Hasebe M."/>
            <person name="Maruyama T."/>
            <person name="Minagawa J."/>
            <person name="Obokata J."/>
            <person name="Shigenobu S."/>
        </authorList>
    </citation>
    <scope>NUCLEOTIDE SEQUENCE [LARGE SCALE GENOMIC DNA]</scope>
</reference>
<feature type="region of interest" description="Disordered" evidence="6">
    <location>
        <begin position="245"/>
        <end position="287"/>
    </location>
</feature>
<dbReference type="GO" id="GO:0001228">
    <property type="term" value="F:DNA-binding transcription activator activity, RNA polymerase II-specific"/>
    <property type="evidence" value="ECO:0007669"/>
    <property type="project" value="InterPro"/>
</dbReference>
<dbReference type="Gene3D" id="3.30.70.3530">
    <property type="entry name" value="GCM motif"/>
    <property type="match status" value="1"/>
</dbReference>
<dbReference type="GO" id="GO:0042063">
    <property type="term" value="P:gliogenesis"/>
    <property type="evidence" value="ECO:0007669"/>
    <property type="project" value="TreeGrafter"/>
</dbReference>
<feature type="region of interest" description="Disordered" evidence="6">
    <location>
        <begin position="646"/>
        <end position="675"/>
    </location>
</feature>
<evidence type="ECO:0000256" key="5">
    <source>
        <dbReference type="ARBA" id="ARBA00023242"/>
    </source>
</evidence>
<evidence type="ECO:0000256" key="6">
    <source>
        <dbReference type="SAM" id="MobiDB-lite"/>
    </source>
</evidence>
<evidence type="ECO:0000256" key="1">
    <source>
        <dbReference type="ARBA" id="ARBA00022473"/>
    </source>
</evidence>
<dbReference type="InterPro" id="IPR036115">
    <property type="entry name" value="GCM_dom_sf"/>
</dbReference>
<dbReference type="GO" id="GO:0005634">
    <property type="term" value="C:nucleus"/>
    <property type="evidence" value="ECO:0007669"/>
    <property type="project" value="TreeGrafter"/>
</dbReference>
<keyword evidence="2" id="KW-0805">Transcription regulation</keyword>
<keyword evidence="4" id="KW-0804">Transcription</keyword>
<evidence type="ECO:0000256" key="2">
    <source>
        <dbReference type="ARBA" id="ARBA00023015"/>
    </source>
</evidence>
<keyword evidence="9" id="KW-1185">Reference proteome</keyword>
<name>A0AAV4I9S2_9GAST</name>
<dbReference type="InterPro" id="IPR043021">
    <property type="entry name" value="GCM_small"/>
</dbReference>
<dbReference type="Proteomes" id="UP000762676">
    <property type="component" value="Unassembled WGS sequence"/>
</dbReference>
<evidence type="ECO:0000256" key="4">
    <source>
        <dbReference type="ARBA" id="ARBA00023163"/>
    </source>
</evidence>
<dbReference type="PANTHER" id="PTHR12414:SF8">
    <property type="entry name" value="TRANSCRIPTION FACTOR GLIAL CELLS MISSING-RELATED"/>
    <property type="match status" value="1"/>
</dbReference>
<dbReference type="EMBL" id="BMAT01006126">
    <property type="protein sequence ID" value="GFS06795.1"/>
    <property type="molecule type" value="Genomic_DNA"/>
</dbReference>
<protein>
    <submittedName>
        <fullName evidence="8">Transcription factor glial cells missing</fullName>
    </submittedName>
</protein>
<evidence type="ECO:0000256" key="3">
    <source>
        <dbReference type="ARBA" id="ARBA00023125"/>
    </source>
</evidence>
<dbReference type="PANTHER" id="PTHR12414">
    <property type="entry name" value="GLIAL CELLS MISSING RELATED/GLIDE"/>
    <property type="match status" value="1"/>
</dbReference>
<evidence type="ECO:0000313" key="8">
    <source>
        <dbReference type="EMBL" id="GFS06795.1"/>
    </source>
</evidence>
<dbReference type="Gene3D" id="2.20.25.670">
    <property type="entry name" value="GCM domain, large subdomain"/>
    <property type="match status" value="1"/>
</dbReference>
<proteinExistence type="predicted"/>
<dbReference type="Pfam" id="PF03615">
    <property type="entry name" value="GCM"/>
    <property type="match status" value="1"/>
</dbReference>
<feature type="domain" description="GCM" evidence="7">
    <location>
        <begin position="10"/>
        <end position="168"/>
    </location>
</feature>
<evidence type="ECO:0000259" key="7">
    <source>
        <dbReference type="PROSITE" id="PS50807"/>
    </source>
</evidence>
<dbReference type="InterPro" id="IPR043020">
    <property type="entry name" value="GCM_large"/>
</dbReference>
<dbReference type="InterPro" id="IPR003902">
    <property type="entry name" value="Tscrpt_reg_GCM"/>
</dbReference>
<feature type="region of interest" description="Disordered" evidence="6">
    <location>
        <begin position="572"/>
        <end position="609"/>
    </location>
</feature>
<keyword evidence="3" id="KW-0238">DNA-binding</keyword>
<keyword evidence="1" id="KW-0217">Developmental protein</keyword>
<keyword evidence="5" id="KW-0539">Nucleus</keyword>
<gene>
    <name evidence="8" type="ORF">ElyMa_002973400</name>
</gene>
<evidence type="ECO:0000313" key="9">
    <source>
        <dbReference type="Proteomes" id="UP000762676"/>
    </source>
</evidence>
<accession>A0AAV4I9S2</accession>
<dbReference type="AlphaFoldDB" id="A0AAV4I9S2"/>
<feature type="compositionally biased region" description="Low complexity" evidence="6">
    <location>
        <begin position="661"/>
        <end position="675"/>
    </location>
</feature>
<dbReference type="GO" id="GO:0000978">
    <property type="term" value="F:RNA polymerase II cis-regulatory region sequence-specific DNA binding"/>
    <property type="evidence" value="ECO:0007669"/>
    <property type="project" value="TreeGrafter"/>
</dbReference>
<dbReference type="SUPFAM" id="SSF90073">
    <property type="entry name" value="GCM domain"/>
    <property type="match status" value="1"/>
</dbReference>
<sequence length="782" mass="88097">MQGASGAYTNSRIACSWVPILQPKVHDPFCLWPTGHCRRTYRGDSDDARRHVSGWAMRNTNNHNALILKKSCLGVLVCSRDCVLDNGRKVHLRPAICDKARRKQLAKPCPNPSCPGRLELLACRGHCGYPVTHFWRHLNGAVYFQAKGYHDHPRPDVKSLSDKGRNTFNKQVKHEGSRTLSQASKRRFPILTNEAIPETRRQNHTHNEVMCSCPPFECACPKSTKREQHQQQQCQQHYHQQHDFANTPHGYLDEPPAAQHPCGSARPGVSSTDQAYPQGPLSSYPPPPFTQINITNTCLPPTASLDLNIPSVEIVSNAQLHIPDQHHYNSLQNFAFQQHKVQFGYPNYYYHQSEKDLQNLSKGEKPFRQSVTKNGEKRRKLGSTDTFQEKHTAQFSCKHTPSQKESDGNSNQETQLTHAIPHHQDFLHGNCADYRVPNDLIYGGLTNDQIPSDFNKTLVAQSFKTREESLVKVEKTIPNSNAVTDDLGIETRNNGQVYPETNYETPVSDSSFLYDTISTVFGADQRRASEQTNHGLLSPVDQAKGDESQIKRLKDSARTPPQMYNFLETYATSHQTQGPSPPTYTELTSASRQNVSQQDNFSCSGQDSLPPSEHQFYPCRLDGMANTHTEHQQLQQQQQCHPHYHLHQNQHQQRHAENSPSQNHSSIDSFSSSLSKQNIIGNPNISVEGHYSQYKYTPSDKAGTDFCHSNPLNYASYPAVTPHSHYNEFSSLPFNADTLSDTIGTGTMPSTYPYSDPTFTTSTAASQQAHRNRSINITLTYN</sequence>
<comment type="caution">
    <text evidence="8">The sequence shown here is derived from an EMBL/GenBank/DDBJ whole genome shotgun (WGS) entry which is preliminary data.</text>
</comment>
<dbReference type="InterPro" id="IPR039791">
    <property type="entry name" value="GCM"/>
</dbReference>
<organism evidence="8 9">
    <name type="scientific">Elysia marginata</name>
    <dbReference type="NCBI Taxonomy" id="1093978"/>
    <lineage>
        <taxon>Eukaryota</taxon>
        <taxon>Metazoa</taxon>
        <taxon>Spiralia</taxon>
        <taxon>Lophotrochozoa</taxon>
        <taxon>Mollusca</taxon>
        <taxon>Gastropoda</taxon>
        <taxon>Heterobranchia</taxon>
        <taxon>Euthyneura</taxon>
        <taxon>Panpulmonata</taxon>
        <taxon>Sacoglossa</taxon>
        <taxon>Placobranchoidea</taxon>
        <taxon>Plakobranchidae</taxon>
        <taxon>Elysia</taxon>
    </lineage>
</organism>
<dbReference type="PROSITE" id="PS50807">
    <property type="entry name" value="GCM"/>
    <property type="match status" value="1"/>
</dbReference>